<evidence type="ECO:0000256" key="3">
    <source>
        <dbReference type="ARBA" id="ARBA00022679"/>
    </source>
</evidence>
<dbReference type="Proteomes" id="UP000000314">
    <property type="component" value="Chromosome 2"/>
</dbReference>
<keyword evidence="3" id="KW-0808">Transferase</keyword>
<dbReference type="HOGENOM" id="CLU_011226_15_2_1"/>
<dbReference type="OrthoDB" id="2098326at2759"/>
<feature type="domain" description="GST N-terminal" evidence="6">
    <location>
        <begin position="10"/>
        <end position="91"/>
    </location>
</feature>
<dbReference type="InterPro" id="IPR036282">
    <property type="entry name" value="Glutathione-S-Trfase_C_sf"/>
</dbReference>
<dbReference type="FunCoup" id="C4R2T6">
    <property type="interactions" value="106"/>
</dbReference>
<organism evidence="8 9">
    <name type="scientific">Komagataella phaffii (strain GS115 / ATCC 20864)</name>
    <name type="common">Yeast</name>
    <name type="synonym">Pichia pastoris</name>
    <dbReference type="NCBI Taxonomy" id="644223"/>
    <lineage>
        <taxon>Eukaryota</taxon>
        <taxon>Fungi</taxon>
        <taxon>Dikarya</taxon>
        <taxon>Ascomycota</taxon>
        <taxon>Saccharomycotina</taxon>
        <taxon>Pichiomycetes</taxon>
        <taxon>Pichiales</taxon>
        <taxon>Pichiaceae</taxon>
        <taxon>Komagataella</taxon>
    </lineage>
</organism>
<evidence type="ECO:0000256" key="4">
    <source>
        <dbReference type="ARBA" id="ARBA00047960"/>
    </source>
</evidence>
<proteinExistence type="inferred from homology"/>
<dbReference type="EC" id="2.5.1.18" evidence="2"/>
<evidence type="ECO:0000256" key="2">
    <source>
        <dbReference type="ARBA" id="ARBA00012452"/>
    </source>
</evidence>
<evidence type="ECO:0000313" key="9">
    <source>
        <dbReference type="Proteomes" id="UP000000314"/>
    </source>
</evidence>
<dbReference type="GO" id="GO:0005783">
    <property type="term" value="C:endoplasmic reticulum"/>
    <property type="evidence" value="ECO:0007669"/>
    <property type="project" value="EnsemblFungi"/>
</dbReference>
<dbReference type="SFLD" id="SFLDG00358">
    <property type="entry name" value="Main_(cytGST)"/>
    <property type="match status" value="1"/>
</dbReference>
<sequence>MSTPKIVTSSPKIIVHWLNQSRANYIIWFLEELGLTYEVKVYERDKNMRAPEELKKIHPLGKSPVLEVDGEILAESGYMMSYLLKNYDKDYRLTPSSIALQNKVDYYLHYSEGSFHPPEVMLVVLNVTRKKLPFGIKFLGGKILDAIADNYALPEVVTHLNYLENNLEGQEYFCGDKLSAADIILSFPLRNSLKLLRNPERERKNYPNVLAWLDRISKREGYKKAQEMDKEHPAKF</sequence>
<dbReference type="InterPro" id="IPR004045">
    <property type="entry name" value="Glutathione_S-Trfase_N"/>
</dbReference>
<dbReference type="SMR" id="C4R2T6"/>
<evidence type="ECO:0000259" key="7">
    <source>
        <dbReference type="PROSITE" id="PS50405"/>
    </source>
</evidence>
<dbReference type="GO" id="GO:0004364">
    <property type="term" value="F:glutathione transferase activity"/>
    <property type="evidence" value="ECO:0007669"/>
    <property type="project" value="UniProtKB-EC"/>
</dbReference>
<dbReference type="SFLD" id="SFLDG01150">
    <property type="entry name" value="Main.1:_Beta-like"/>
    <property type="match status" value="1"/>
</dbReference>
<dbReference type="eggNOG" id="KOG0867">
    <property type="taxonomic scope" value="Eukaryota"/>
</dbReference>
<dbReference type="Gene3D" id="3.40.30.10">
    <property type="entry name" value="Glutaredoxin"/>
    <property type="match status" value="1"/>
</dbReference>
<dbReference type="AlphaFoldDB" id="C4R2T6"/>
<dbReference type="KEGG" id="ppa:PAS_chr2-2_0116"/>
<gene>
    <name evidence="8" type="ordered locus">PAS_chr2-2_0116</name>
</gene>
<dbReference type="Pfam" id="PF00043">
    <property type="entry name" value="GST_C"/>
    <property type="match status" value="1"/>
</dbReference>
<keyword evidence="9" id="KW-1185">Reference proteome</keyword>
<dbReference type="InterPro" id="IPR004046">
    <property type="entry name" value="GST_C"/>
</dbReference>
<comment type="similarity">
    <text evidence="1 5">Belongs to the GST superfamily.</text>
</comment>
<name>C4R2T6_KOMPG</name>
<dbReference type="OMA" id="WIHFAES"/>
<accession>C4R2T6</accession>
<dbReference type="Gene3D" id="1.20.1050.10">
    <property type="match status" value="1"/>
</dbReference>
<dbReference type="InterPro" id="IPR040079">
    <property type="entry name" value="Glutathione_S-Trfase"/>
</dbReference>
<reference evidence="8 9" key="1">
    <citation type="journal article" date="2009" name="Nat. Biotechnol.">
        <title>Genome sequence of the recombinant protein production host Pichia pastoris.</title>
        <authorList>
            <person name="De Schutter K."/>
            <person name="Lin Y.C."/>
            <person name="Tiels P."/>
            <person name="Van Hecke A."/>
            <person name="Glinka S."/>
            <person name="Weber-Lehmann J."/>
            <person name="Rouze P."/>
            <person name="Van de Peer Y."/>
            <person name="Callewaert N."/>
        </authorList>
    </citation>
    <scope>NUCLEOTIDE SEQUENCE [LARGE SCALE GENOMIC DNA]</scope>
    <source>
        <strain evidence="9">GS115 / ATCC 20864</strain>
    </source>
</reference>
<dbReference type="SUPFAM" id="SSF52833">
    <property type="entry name" value="Thioredoxin-like"/>
    <property type="match status" value="1"/>
</dbReference>
<dbReference type="PANTHER" id="PTHR44051">
    <property type="entry name" value="GLUTATHIONE S-TRANSFERASE-RELATED"/>
    <property type="match status" value="1"/>
</dbReference>
<evidence type="ECO:0000313" key="8">
    <source>
        <dbReference type="EMBL" id="CAY69810.1"/>
    </source>
</evidence>
<evidence type="ECO:0000256" key="1">
    <source>
        <dbReference type="ARBA" id="ARBA00007409"/>
    </source>
</evidence>
<dbReference type="SUPFAM" id="SSF47616">
    <property type="entry name" value="GST C-terminal domain-like"/>
    <property type="match status" value="1"/>
</dbReference>
<evidence type="ECO:0000259" key="6">
    <source>
        <dbReference type="PROSITE" id="PS50404"/>
    </source>
</evidence>
<protein>
    <recommendedName>
        <fullName evidence="2">glutathione transferase</fullName>
        <ecNumber evidence="2">2.5.1.18</ecNumber>
    </recommendedName>
</protein>
<dbReference type="InParanoid" id="C4R2T6"/>
<dbReference type="GO" id="GO:0006749">
    <property type="term" value="P:glutathione metabolic process"/>
    <property type="evidence" value="ECO:0007669"/>
    <property type="project" value="EnsemblFungi"/>
</dbReference>
<comment type="catalytic activity">
    <reaction evidence="4">
        <text>RX + glutathione = an S-substituted glutathione + a halide anion + H(+)</text>
        <dbReference type="Rhea" id="RHEA:16437"/>
        <dbReference type="ChEBI" id="CHEBI:15378"/>
        <dbReference type="ChEBI" id="CHEBI:16042"/>
        <dbReference type="ChEBI" id="CHEBI:17792"/>
        <dbReference type="ChEBI" id="CHEBI:57925"/>
        <dbReference type="ChEBI" id="CHEBI:90779"/>
        <dbReference type="EC" id="2.5.1.18"/>
    </reaction>
</comment>
<dbReference type="FunFam" id="3.40.30.10:FF:000156">
    <property type="entry name" value="Glutathione S-transferase 1"/>
    <property type="match status" value="1"/>
</dbReference>
<dbReference type="InterPro" id="IPR036249">
    <property type="entry name" value="Thioredoxin-like_sf"/>
</dbReference>
<dbReference type="Pfam" id="PF02798">
    <property type="entry name" value="GST_N"/>
    <property type="match status" value="1"/>
</dbReference>
<dbReference type="InterPro" id="IPR010987">
    <property type="entry name" value="Glutathione-S-Trfase_C-like"/>
</dbReference>
<dbReference type="PROSITE" id="PS50404">
    <property type="entry name" value="GST_NTER"/>
    <property type="match status" value="1"/>
</dbReference>
<dbReference type="GO" id="GO:0004602">
    <property type="term" value="F:glutathione peroxidase activity"/>
    <property type="evidence" value="ECO:0007669"/>
    <property type="project" value="EnsemblFungi"/>
</dbReference>
<evidence type="ECO:0000256" key="5">
    <source>
        <dbReference type="RuleBase" id="RU003494"/>
    </source>
</evidence>
<dbReference type="PROSITE" id="PS50405">
    <property type="entry name" value="GST_CTER"/>
    <property type="match status" value="1"/>
</dbReference>
<dbReference type="PANTHER" id="PTHR44051:SF9">
    <property type="entry name" value="GLUTATHIONE S-TRANSFERASE 1"/>
    <property type="match status" value="1"/>
</dbReference>
<dbReference type="CDD" id="cd03046">
    <property type="entry name" value="GST_N_GTT1_like"/>
    <property type="match status" value="1"/>
</dbReference>
<dbReference type="EMBL" id="FN392320">
    <property type="protein sequence ID" value="CAY69810.1"/>
    <property type="molecule type" value="Genomic_DNA"/>
</dbReference>
<dbReference type="GeneID" id="8199220"/>
<feature type="domain" description="GST C-terminal" evidence="7">
    <location>
        <begin position="97"/>
        <end position="236"/>
    </location>
</feature>
<dbReference type="STRING" id="644223.C4R2T6"/>
<dbReference type="SFLD" id="SFLDS00019">
    <property type="entry name" value="Glutathione_Transferase_(cytos"/>
    <property type="match status" value="1"/>
</dbReference>
<dbReference type="RefSeq" id="XP_002492090.1">
    <property type="nucleotide sequence ID" value="XM_002492045.1"/>
</dbReference>